<evidence type="ECO:0000313" key="1">
    <source>
        <dbReference type="EMBL" id="TCS52473.1"/>
    </source>
</evidence>
<protein>
    <submittedName>
        <fullName evidence="1">Uncharacterized protein</fullName>
    </submittedName>
</protein>
<dbReference type="AlphaFoldDB" id="A0A4R3IRQ4"/>
<evidence type="ECO:0000313" key="2">
    <source>
        <dbReference type="Proteomes" id="UP000295696"/>
    </source>
</evidence>
<organism evidence="1 2">
    <name type="scientific">Primorskyibacter sedentarius</name>
    <dbReference type="NCBI Taxonomy" id="745311"/>
    <lineage>
        <taxon>Bacteria</taxon>
        <taxon>Pseudomonadati</taxon>
        <taxon>Pseudomonadota</taxon>
        <taxon>Alphaproteobacteria</taxon>
        <taxon>Rhodobacterales</taxon>
        <taxon>Roseobacteraceae</taxon>
        <taxon>Primorskyibacter</taxon>
    </lineage>
</organism>
<reference evidence="1 2" key="1">
    <citation type="submission" date="2019-03" db="EMBL/GenBank/DDBJ databases">
        <title>Genomic Encyclopedia of Type Strains, Phase IV (KMG-IV): sequencing the most valuable type-strain genomes for metagenomic binning, comparative biology and taxonomic classification.</title>
        <authorList>
            <person name="Goeker M."/>
        </authorList>
    </citation>
    <scope>NUCLEOTIDE SEQUENCE [LARGE SCALE GENOMIC DNA]</scope>
    <source>
        <strain evidence="1 2">DSM 104836</strain>
    </source>
</reference>
<proteinExistence type="predicted"/>
<comment type="caution">
    <text evidence="1">The sequence shown here is derived from an EMBL/GenBank/DDBJ whole genome shotgun (WGS) entry which is preliminary data.</text>
</comment>
<dbReference type="EMBL" id="SLZU01000038">
    <property type="protein sequence ID" value="TCS52473.1"/>
    <property type="molecule type" value="Genomic_DNA"/>
</dbReference>
<name>A0A4R3IRQ4_9RHOB</name>
<dbReference type="Proteomes" id="UP000295696">
    <property type="component" value="Unassembled WGS sequence"/>
</dbReference>
<gene>
    <name evidence="1" type="ORF">EDD52_1384</name>
</gene>
<accession>A0A4R3IRQ4</accession>
<sequence>MDVRIIVETTFENGKTRTRRLGRLSRPFRSTQPEGFGLLLEDAKSILWQLQNAVLLDQIEEISEASRICPDCNRVRGDCQLIFA</sequence>
<keyword evidence="2" id="KW-1185">Reference proteome</keyword>